<proteinExistence type="predicted"/>
<dbReference type="GeneID" id="115889896"/>
<evidence type="ECO:0000313" key="7">
    <source>
        <dbReference type="Proteomes" id="UP000504635"/>
    </source>
</evidence>
<evidence type="ECO:0000259" key="6">
    <source>
        <dbReference type="Pfam" id="PF24892"/>
    </source>
</evidence>
<keyword evidence="4" id="KW-0539">Nucleus</keyword>
<name>A0A6J2YRA9_SITOR</name>
<organism evidence="7 8">
    <name type="scientific">Sitophilus oryzae</name>
    <name type="common">Rice weevil</name>
    <name type="synonym">Curculio oryzae</name>
    <dbReference type="NCBI Taxonomy" id="7048"/>
    <lineage>
        <taxon>Eukaryota</taxon>
        <taxon>Metazoa</taxon>
        <taxon>Ecdysozoa</taxon>
        <taxon>Arthropoda</taxon>
        <taxon>Hexapoda</taxon>
        <taxon>Insecta</taxon>
        <taxon>Pterygota</taxon>
        <taxon>Neoptera</taxon>
        <taxon>Endopterygota</taxon>
        <taxon>Coleoptera</taxon>
        <taxon>Polyphaga</taxon>
        <taxon>Cucujiformia</taxon>
        <taxon>Curculionidae</taxon>
        <taxon>Dryophthorinae</taxon>
        <taxon>Sitophilus</taxon>
    </lineage>
</organism>
<dbReference type="Pfam" id="PF08640">
    <property type="entry name" value="U3_assoc_6"/>
    <property type="match status" value="1"/>
</dbReference>
<evidence type="ECO:0000256" key="4">
    <source>
        <dbReference type="ARBA" id="ARBA00023242"/>
    </source>
</evidence>
<gene>
    <name evidence="8" type="primary">LOC115889896</name>
</gene>
<dbReference type="InterPro" id="IPR055347">
    <property type="entry name" value="UTP6_N"/>
</dbReference>
<dbReference type="GO" id="GO:0030515">
    <property type="term" value="F:snoRNA binding"/>
    <property type="evidence" value="ECO:0007669"/>
    <property type="project" value="InterPro"/>
</dbReference>
<feature type="domain" description="U3 small nucleolar RNA-associated protein 6 N-terminal" evidence="5">
    <location>
        <begin position="20"/>
        <end position="81"/>
    </location>
</feature>
<protein>
    <submittedName>
        <fullName evidence="8">Uncharacterized protein LOC115889896</fullName>
    </submittedName>
</protein>
<dbReference type="FunCoup" id="A0A6J2YRA9">
    <property type="interactions" value="1444"/>
</dbReference>
<dbReference type="InterPro" id="IPR011990">
    <property type="entry name" value="TPR-like_helical_dom_sf"/>
</dbReference>
<feature type="domain" description="U3 small nucleolar RNA-associated protein 6 homolog C-terminal" evidence="6">
    <location>
        <begin position="286"/>
        <end position="531"/>
    </location>
</feature>
<dbReference type="Proteomes" id="UP000504635">
    <property type="component" value="Unplaced"/>
</dbReference>
<reference evidence="8" key="1">
    <citation type="submission" date="2025-08" db="UniProtKB">
        <authorList>
            <consortium name="RefSeq"/>
        </authorList>
    </citation>
    <scope>IDENTIFICATION</scope>
    <source>
        <tissue evidence="8">Gonads</tissue>
    </source>
</reference>
<dbReference type="GO" id="GO:0034388">
    <property type="term" value="C:Pwp2p-containing subcomplex of 90S preribosome"/>
    <property type="evidence" value="ECO:0007669"/>
    <property type="project" value="TreeGrafter"/>
</dbReference>
<evidence type="ECO:0000313" key="8">
    <source>
        <dbReference type="RefSeq" id="XP_030765847.1"/>
    </source>
</evidence>
<dbReference type="SUPFAM" id="SSF48452">
    <property type="entry name" value="TPR-like"/>
    <property type="match status" value="1"/>
</dbReference>
<evidence type="ECO:0000256" key="3">
    <source>
        <dbReference type="ARBA" id="ARBA00022737"/>
    </source>
</evidence>
<dbReference type="InParanoid" id="A0A6J2YRA9"/>
<dbReference type="PANTHER" id="PTHR23271:SF1">
    <property type="entry name" value="U3 SMALL NUCLEOLAR RNA-ASSOCIATED PROTEIN 6 HOMOLOG"/>
    <property type="match status" value="1"/>
</dbReference>
<dbReference type="GO" id="GO:0032040">
    <property type="term" value="C:small-subunit processome"/>
    <property type="evidence" value="ECO:0007669"/>
    <property type="project" value="TreeGrafter"/>
</dbReference>
<dbReference type="AlphaFoldDB" id="A0A6J2YRA9"/>
<dbReference type="InterPro" id="IPR056907">
    <property type="entry name" value="UTP6_C"/>
</dbReference>
<evidence type="ECO:0000259" key="5">
    <source>
        <dbReference type="Pfam" id="PF08640"/>
    </source>
</evidence>
<comment type="subcellular location">
    <subcellularLocation>
        <location evidence="1">Nucleus</location>
        <location evidence="1">Nucleolus</location>
    </subcellularLocation>
</comment>
<keyword evidence="3" id="KW-0677">Repeat</keyword>
<dbReference type="GO" id="GO:0000462">
    <property type="term" value="P:maturation of SSU-rRNA from tricistronic rRNA transcript (SSU-rRNA, 5.8S rRNA, LSU-rRNA)"/>
    <property type="evidence" value="ECO:0007669"/>
    <property type="project" value="InterPro"/>
</dbReference>
<dbReference type="InterPro" id="IPR013949">
    <property type="entry name" value="Utp6"/>
</dbReference>
<dbReference type="Pfam" id="PF24892">
    <property type="entry name" value="UTP6_C"/>
    <property type="match status" value="1"/>
</dbReference>
<dbReference type="KEGG" id="soy:115889896"/>
<dbReference type="OrthoDB" id="28112at2759"/>
<dbReference type="PANTHER" id="PTHR23271">
    <property type="entry name" value="HEPATOCELLULAR CARCINOMA-ASSOCIATED ANTIGEN 66"/>
    <property type="match status" value="1"/>
</dbReference>
<sequence length="581" mass="68556">MADIPSRNMGSIINESDLILELSNCGLFTDDEINIISKKLADNRFRLSSSTSRLQDFGDSIEYLEKVLLDEIPKRTRGTRSINTGRLKSAIIQMLQYYYEYALKSYSSDLNFCLEYLNFLGSHSSLDNGAKHISEMIERFKSEPKVFEKAAAWYKQKDCHMEAIKVLLKGIGTHPSEKFLYIYLIDVELSNPQDNKIPRFKKYIDSILKNIPDPDCFEILMYVLTLFETHLRLYPVQDYILDLLLQKYPDEERVWHTIAIRELNGHYYNASPEEMRKQSTKHSIRRCIARYKEGIAKVPGKKKPALWKLYLDTLIDLQKDNPRVANVFKVNSLREALEEAKMMKIPMEELHWKALVDICAGNDELVMEILVEATRCRPSSVQLWLLYLKFCLLRNNFNKAEVVFERAITSLGHRAVPVWDLYITTQQLYSDVKTEELFKRATAEPYEEIAREFKPRYLRWSAMFNPDPKYFRNVYWELALKPPFTRELHREMLTLERIDGRDHFKQQFAVFKLYSEQFGDDIDVWLDWIGTIWEQNKPDQDAEATKVYENAVEKLPQIKIQEFIEKYRERDIDKMVKKLPS</sequence>
<dbReference type="Gene3D" id="1.25.40.10">
    <property type="entry name" value="Tetratricopeptide repeat domain"/>
    <property type="match status" value="2"/>
</dbReference>
<accession>A0A6J2YRA9</accession>
<evidence type="ECO:0000256" key="2">
    <source>
        <dbReference type="ARBA" id="ARBA00022552"/>
    </source>
</evidence>
<evidence type="ECO:0000256" key="1">
    <source>
        <dbReference type="ARBA" id="ARBA00004604"/>
    </source>
</evidence>
<keyword evidence="7" id="KW-1185">Reference proteome</keyword>
<keyword evidence="2" id="KW-0698">rRNA processing</keyword>
<dbReference type="RefSeq" id="XP_030765847.1">
    <property type="nucleotide sequence ID" value="XM_030909987.1"/>
</dbReference>